<keyword evidence="7" id="KW-1185">Reference proteome</keyword>
<evidence type="ECO:0000256" key="1">
    <source>
        <dbReference type="ARBA" id="ARBA00004123"/>
    </source>
</evidence>
<evidence type="ECO:0000313" key="7">
    <source>
        <dbReference type="Proteomes" id="UP001632038"/>
    </source>
</evidence>
<evidence type="ECO:0000256" key="4">
    <source>
        <dbReference type="ARBA" id="ARBA00023242"/>
    </source>
</evidence>
<dbReference type="InterPro" id="IPR009057">
    <property type="entry name" value="Homeodomain-like_sf"/>
</dbReference>
<keyword evidence="3" id="KW-0804">Transcription</keyword>
<evidence type="ECO:0000256" key="3">
    <source>
        <dbReference type="ARBA" id="ARBA00023163"/>
    </source>
</evidence>
<dbReference type="Proteomes" id="UP001632038">
    <property type="component" value="Unassembled WGS sequence"/>
</dbReference>
<dbReference type="InterPro" id="IPR046955">
    <property type="entry name" value="PHR1-like"/>
</dbReference>
<accession>A0ABD3D542</accession>
<proteinExistence type="predicted"/>
<dbReference type="InterPro" id="IPR006447">
    <property type="entry name" value="Myb_dom_plants"/>
</dbReference>
<dbReference type="InterPro" id="IPR001005">
    <property type="entry name" value="SANT/Myb"/>
</dbReference>
<organism evidence="6 7">
    <name type="scientific">Castilleja foliolosa</name>
    <dbReference type="NCBI Taxonomy" id="1961234"/>
    <lineage>
        <taxon>Eukaryota</taxon>
        <taxon>Viridiplantae</taxon>
        <taxon>Streptophyta</taxon>
        <taxon>Embryophyta</taxon>
        <taxon>Tracheophyta</taxon>
        <taxon>Spermatophyta</taxon>
        <taxon>Magnoliopsida</taxon>
        <taxon>eudicotyledons</taxon>
        <taxon>Gunneridae</taxon>
        <taxon>Pentapetalae</taxon>
        <taxon>asterids</taxon>
        <taxon>lamiids</taxon>
        <taxon>Lamiales</taxon>
        <taxon>Orobanchaceae</taxon>
        <taxon>Pedicularideae</taxon>
        <taxon>Castillejinae</taxon>
        <taxon>Castilleja</taxon>
    </lineage>
</organism>
<feature type="domain" description="Myb-like" evidence="5">
    <location>
        <begin position="21"/>
        <end position="72"/>
    </location>
</feature>
<dbReference type="PANTHER" id="PTHR31314">
    <property type="entry name" value="MYB FAMILY TRANSCRIPTION FACTOR PHL7-LIKE"/>
    <property type="match status" value="1"/>
</dbReference>
<dbReference type="PANTHER" id="PTHR31314:SF188">
    <property type="entry name" value="TRANSCRIPTION FACTOR KAN2 ISOFORM X1-RELATED"/>
    <property type="match status" value="1"/>
</dbReference>
<dbReference type="Gene3D" id="1.10.10.60">
    <property type="entry name" value="Homeodomain-like"/>
    <property type="match status" value="1"/>
</dbReference>
<keyword evidence="2" id="KW-0805">Transcription regulation</keyword>
<name>A0ABD3D542_9LAMI</name>
<comment type="subcellular location">
    <subcellularLocation>
        <location evidence="1">Nucleus</location>
    </subcellularLocation>
</comment>
<comment type="caution">
    <text evidence="6">The sequence shown here is derived from an EMBL/GenBank/DDBJ whole genome shotgun (WGS) entry which is preliminary data.</text>
</comment>
<reference evidence="7" key="1">
    <citation type="journal article" date="2024" name="IScience">
        <title>Strigolactones Initiate the Formation of Haustorium-like Structures in Castilleja.</title>
        <authorList>
            <person name="Buerger M."/>
            <person name="Peterson D."/>
            <person name="Chory J."/>
        </authorList>
    </citation>
    <scope>NUCLEOTIDE SEQUENCE [LARGE SCALE GENOMIC DNA]</scope>
</reference>
<evidence type="ECO:0000256" key="2">
    <source>
        <dbReference type="ARBA" id="ARBA00023015"/>
    </source>
</evidence>
<protein>
    <recommendedName>
        <fullName evidence="5">Myb-like domain-containing protein</fullName>
    </recommendedName>
</protein>
<gene>
    <name evidence="6" type="ORF">CASFOL_020444</name>
</gene>
<dbReference type="Pfam" id="PF00249">
    <property type="entry name" value="Myb_DNA-binding"/>
    <property type="match status" value="1"/>
</dbReference>
<dbReference type="NCBIfam" id="TIGR01557">
    <property type="entry name" value="myb_SHAQKYF"/>
    <property type="match status" value="1"/>
</dbReference>
<dbReference type="SUPFAM" id="SSF46689">
    <property type="entry name" value="Homeodomain-like"/>
    <property type="match status" value="1"/>
</dbReference>
<sequence>MGSYGRNINGVRQYVRSKVPRLRWTPLLHNSFIHAIDRLGGHHKATPKLVLQLMDIRGLTISHVKSHLQMYRSMKNEASIRQDICIAQQKKQRSNEDQMFNSPALPTKRARSEKMSWLCEENNMESSSGQRRISEAPYKSDDYMQTGVGQTGTGHQKNGVTIIIKDDKKVEEKSVLGVHIQQNPQENENPSSVTAPDTTVLLSDFFKEDNRYGKSTGVCKFENSANEADCCELSLSLPLHNQRSNVSSTSEISEAISSLQFRSNSNQQIHQLNLDLSLALCGS</sequence>
<dbReference type="FunFam" id="1.10.10.60:FF:000002">
    <property type="entry name" value="Myb family transcription factor"/>
    <property type="match status" value="1"/>
</dbReference>
<keyword evidence="4" id="KW-0539">Nucleus</keyword>
<evidence type="ECO:0000259" key="5">
    <source>
        <dbReference type="Pfam" id="PF00249"/>
    </source>
</evidence>
<dbReference type="GO" id="GO:0005634">
    <property type="term" value="C:nucleus"/>
    <property type="evidence" value="ECO:0007669"/>
    <property type="project" value="UniProtKB-SubCell"/>
</dbReference>
<dbReference type="AlphaFoldDB" id="A0ABD3D542"/>
<dbReference type="EMBL" id="JAVIJP010000027">
    <property type="protein sequence ID" value="KAL3635897.1"/>
    <property type="molecule type" value="Genomic_DNA"/>
</dbReference>
<evidence type="ECO:0000313" key="6">
    <source>
        <dbReference type="EMBL" id="KAL3635897.1"/>
    </source>
</evidence>